<comment type="caution">
    <text evidence="1">The sequence shown here is derived from an EMBL/GenBank/DDBJ whole genome shotgun (WGS) entry which is preliminary data.</text>
</comment>
<dbReference type="AlphaFoldDB" id="A0AAV2R1G5"/>
<dbReference type="Proteomes" id="UP001497623">
    <property type="component" value="Unassembled WGS sequence"/>
</dbReference>
<evidence type="ECO:0008006" key="3">
    <source>
        <dbReference type="Google" id="ProtNLM"/>
    </source>
</evidence>
<name>A0AAV2R1G5_MEGNR</name>
<evidence type="ECO:0000313" key="1">
    <source>
        <dbReference type="EMBL" id="CAL4110170.1"/>
    </source>
</evidence>
<keyword evidence="2" id="KW-1185">Reference proteome</keyword>
<dbReference type="EMBL" id="CAXKWB010014323">
    <property type="protein sequence ID" value="CAL4110170.1"/>
    <property type="molecule type" value="Genomic_DNA"/>
</dbReference>
<evidence type="ECO:0000313" key="2">
    <source>
        <dbReference type="Proteomes" id="UP001497623"/>
    </source>
</evidence>
<sequence>MNDISDDLIGAIPQEEKVLYADTMITQDALAEQGNRKKRSGKIADPHKDDLNFELNLDWINKNKSIPDNFTREDIKVNGQRHIIFASDAQLELLREAERWYMDATFKIIKRPFYQLFSIHEAKIKKLPTLRFF</sequence>
<gene>
    <name evidence="1" type="ORF">MNOR_LOCUS19347</name>
</gene>
<proteinExistence type="predicted"/>
<protein>
    <recommendedName>
        <fullName evidence="3">Transposase</fullName>
    </recommendedName>
</protein>
<accession>A0AAV2R1G5</accession>
<reference evidence="1 2" key="1">
    <citation type="submission" date="2024-05" db="EMBL/GenBank/DDBJ databases">
        <authorList>
            <person name="Wallberg A."/>
        </authorList>
    </citation>
    <scope>NUCLEOTIDE SEQUENCE [LARGE SCALE GENOMIC DNA]</scope>
</reference>
<organism evidence="1 2">
    <name type="scientific">Meganyctiphanes norvegica</name>
    <name type="common">Northern krill</name>
    <name type="synonym">Thysanopoda norvegica</name>
    <dbReference type="NCBI Taxonomy" id="48144"/>
    <lineage>
        <taxon>Eukaryota</taxon>
        <taxon>Metazoa</taxon>
        <taxon>Ecdysozoa</taxon>
        <taxon>Arthropoda</taxon>
        <taxon>Crustacea</taxon>
        <taxon>Multicrustacea</taxon>
        <taxon>Malacostraca</taxon>
        <taxon>Eumalacostraca</taxon>
        <taxon>Eucarida</taxon>
        <taxon>Euphausiacea</taxon>
        <taxon>Euphausiidae</taxon>
        <taxon>Meganyctiphanes</taxon>
    </lineage>
</organism>